<proteinExistence type="predicted"/>
<organism evidence="2">
    <name type="scientific">Caldithrix abyssi</name>
    <dbReference type="NCBI Taxonomy" id="187145"/>
    <lineage>
        <taxon>Bacteria</taxon>
        <taxon>Pseudomonadati</taxon>
        <taxon>Calditrichota</taxon>
        <taxon>Calditrichia</taxon>
        <taxon>Calditrichales</taxon>
        <taxon>Calditrichaceae</taxon>
        <taxon>Caldithrix</taxon>
    </lineage>
</organism>
<evidence type="ECO:0000313" key="2">
    <source>
        <dbReference type="EMBL" id="HHM02712.1"/>
    </source>
</evidence>
<dbReference type="PANTHER" id="PTHR33608">
    <property type="entry name" value="BLL2464 PROTEIN"/>
    <property type="match status" value="1"/>
</dbReference>
<dbReference type="PANTHER" id="PTHR33608:SF6">
    <property type="entry name" value="BLL2464 PROTEIN"/>
    <property type="match status" value="1"/>
</dbReference>
<dbReference type="EMBL" id="DRLI01000260">
    <property type="protein sequence ID" value="HHM02712.1"/>
    <property type="molecule type" value="Genomic_DNA"/>
</dbReference>
<dbReference type="SUPFAM" id="SSF53300">
    <property type="entry name" value="vWA-like"/>
    <property type="match status" value="1"/>
</dbReference>
<dbReference type="Pfam" id="PF01882">
    <property type="entry name" value="DUF58"/>
    <property type="match status" value="1"/>
</dbReference>
<dbReference type="InterPro" id="IPR036465">
    <property type="entry name" value="vWFA_dom_sf"/>
</dbReference>
<sequence length="335" mass="38140">MLTVYLVLIPAFLLALGGLLLWASRSGRETEKLNRGLSREERTREILKKVRQIDVSTRAIVNELFAGEYHSVFKGRGMEFAEVREYQPGDDVRIIDWNVSARTGKPFVKIFDEERELTVMLLVDVSSSGDFGTARHLKREVAAEISAVLAFSAISNNDKVGLIIFSDKIEKYIPPRKGKKHVLRVIREVLFYEPGEAKTDLNVPLEYLSRIVKRRSTAFLISDFLARDFEKSLQLAAKKHDLIAMNIIDPREVTLPDAGLVELEDAESGERLTLDTGASYVRNGFHKAIRAYQKELRGLFRSTGVDHIEVLTDRSYVEPINRFFKMRARRKGALQ</sequence>
<gene>
    <name evidence="2" type="ORF">ENJ15_06825</name>
</gene>
<dbReference type="AlphaFoldDB" id="A0A7V5RQ97"/>
<name>A0A7V5RQ97_CALAY</name>
<accession>A0A7V5RQ97</accession>
<comment type="caution">
    <text evidence="2">The sequence shown here is derived from an EMBL/GenBank/DDBJ whole genome shotgun (WGS) entry which is preliminary data.</text>
</comment>
<protein>
    <submittedName>
        <fullName evidence="2">DUF58 domain-containing protein</fullName>
    </submittedName>
</protein>
<dbReference type="Gene3D" id="3.40.50.410">
    <property type="entry name" value="von Willebrand factor, type A domain"/>
    <property type="match status" value="1"/>
</dbReference>
<evidence type="ECO:0000259" key="1">
    <source>
        <dbReference type="Pfam" id="PF01882"/>
    </source>
</evidence>
<reference evidence="2" key="1">
    <citation type="journal article" date="2020" name="mSystems">
        <title>Genome- and Community-Level Interaction Insights into Carbon Utilization and Element Cycling Functions of Hydrothermarchaeota in Hydrothermal Sediment.</title>
        <authorList>
            <person name="Zhou Z."/>
            <person name="Liu Y."/>
            <person name="Xu W."/>
            <person name="Pan J."/>
            <person name="Luo Z.H."/>
            <person name="Li M."/>
        </authorList>
    </citation>
    <scope>NUCLEOTIDE SEQUENCE [LARGE SCALE GENOMIC DNA]</scope>
    <source>
        <strain evidence="2">HyVt-460</strain>
    </source>
</reference>
<dbReference type="Proteomes" id="UP000885771">
    <property type="component" value="Unassembled WGS sequence"/>
</dbReference>
<feature type="domain" description="DUF58" evidence="1">
    <location>
        <begin position="82"/>
        <end position="293"/>
    </location>
</feature>
<dbReference type="InterPro" id="IPR002881">
    <property type="entry name" value="DUF58"/>
</dbReference>